<dbReference type="AlphaFoldDB" id="A0A9K3N7G4"/>
<evidence type="ECO:0000313" key="4">
    <source>
        <dbReference type="EMBL" id="KAF5789620.1"/>
    </source>
</evidence>
<reference evidence="4" key="1">
    <citation type="journal article" date="2017" name="Nature">
        <title>The sunflower genome provides insights into oil metabolism, flowering and Asterid evolution.</title>
        <authorList>
            <person name="Badouin H."/>
            <person name="Gouzy J."/>
            <person name="Grassa C.J."/>
            <person name="Murat F."/>
            <person name="Staton S.E."/>
            <person name="Cottret L."/>
            <person name="Lelandais-Briere C."/>
            <person name="Owens G.L."/>
            <person name="Carrere S."/>
            <person name="Mayjonade B."/>
            <person name="Legrand L."/>
            <person name="Gill N."/>
            <person name="Kane N.C."/>
            <person name="Bowers J.E."/>
            <person name="Hubner S."/>
            <person name="Bellec A."/>
            <person name="Berard A."/>
            <person name="Berges H."/>
            <person name="Blanchet N."/>
            <person name="Boniface M.C."/>
            <person name="Brunel D."/>
            <person name="Catrice O."/>
            <person name="Chaidir N."/>
            <person name="Claudel C."/>
            <person name="Donnadieu C."/>
            <person name="Faraut T."/>
            <person name="Fievet G."/>
            <person name="Helmstetter N."/>
            <person name="King M."/>
            <person name="Knapp S.J."/>
            <person name="Lai Z."/>
            <person name="Le Paslier M.C."/>
            <person name="Lippi Y."/>
            <person name="Lorenzon L."/>
            <person name="Mandel J.R."/>
            <person name="Marage G."/>
            <person name="Marchand G."/>
            <person name="Marquand E."/>
            <person name="Bret-Mestries E."/>
            <person name="Morien E."/>
            <person name="Nambeesan S."/>
            <person name="Nguyen T."/>
            <person name="Pegot-Espagnet P."/>
            <person name="Pouilly N."/>
            <person name="Raftis F."/>
            <person name="Sallet E."/>
            <person name="Schiex T."/>
            <person name="Thomas J."/>
            <person name="Vandecasteele C."/>
            <person name="Vares D."/>
            <person name="Vear F."/>
            <person name="Vautrin S."/>
            <person name="Crespi M."/>
            <person name="Mangin B."/>
            <person name="Burke J.M."/>
            <person name="Salse J."/>
            <person name="Munos S."/>
            <person name="Vincourt P."/>
            <person name="Rieseberg L.H."/>
            <person name="Langlade N.B."/>
        </authorList>
    </citation>
    <scope>NUCLEOTIDE SEQUENCE</scope>
    <source>
        <tissue evidence="4">Leaves</tissue>
    </source>
</reference>
<dbReference type="Gramene" id="mRNA:HanXRQr2_Chr09g0373401">
    <property type="protein sequence ID" value="mRNA:HanXRQr2_Chr09g0373401"/>
    <property type="gene ID" value="HanXRQr2_Chr09g0373401"/>
</dbReference>
<keyword evidence="1" id="KW-0175">Coiled coil</keyword>
<dbReference type="Proteomes" id="UP000215914">
    <property type="component" value="Unassembled WGS sequence"/>
</dbReference>
<protein>
    <recommendedName>
        <fullName evidence="3">Transposase (putative) gypsy type domain-containing protein</fullName>
    </recommendedName>
</protein>
<feature type="coiled-coil region" evidence="1">
    <location>
        <begin position="350"/>
        <end position="405"/>
    </location>
</feature>
<comment type="caution">
    <text evidence="4">The sequence shown here is derived from an EMBL/GenBank/DDBJ whole genome shotgun (WGS) entry which is preliminary data.</text>
</comment>
<dbReference type="PANTHER" id="PTHR31099:SF41">
    <property type="entry name" value="TRANSPOSASE (PUTATIVE), GYPSY TYPE-RELATED"/>
    <property type="match status" value="1"/>
</dbReference>
<feature type="domain" description="Transposase (putative) gypsy type" evidence="3">
    <location>
        <begin position="54"/>
        <end position="117"/>
    </location>
</feature>
<dbReference type="Pfam" id="PF04195">
    <property type="entry name" value="Transposase_28"/>
    <property type="match status" value="1"/>
</dbReference>
<evidence type="ECO:0000313" key="5">
    <source>
        <dbReference type="Proteomes" id="UP000215914"/>
    </source>
</evidence>
<proteinExistence type="predicted"/>
<feature type="compositionally biased region" description="Basic and acidic residues" evidence="2">
    <location>
        <begin position="229"/>
        <end position="246"/>
    </location>
</feature>
<dbReference type="InterPro" id="IPR007321">
    <property type="entry name" value="Transposase_28"/>
</dbReference>
<name>A0A9K3N7G4_HELAN</name>
<reference evidence="4" key="2">
    <citation type="submission" date="2020-06" db="EMBL/GenBank/DDBJ databases">
        <title>Helianthus annuus Genome sequencing and assembly Release 2.</title>
        <authorList>
            <person name="Gouzy J."/>
            <person name="Langlade N."/>
            <person name="Munos S."/>
        </authorList>
    </citation>
    <scope>NUCLEOTIDE SEQUENCE</scope>
    <source>
        <tissue evidence="4">Leaves</tissue>
    </source>
</reference>
<dbReference type="PANTHER" id="PTHR31099">
    <property type="entry name" value="OS06G0165300 PROTEIN"/>
    <property type="match status" value="1"/>
</dbReference>
<gene>
    <name evidence="4" type="ORF">HanXRQr2_Chr09g0373401</name>
</gene>
<dbReference type="EMBL" id="MNCJ02000324">
    <property type="protein sequence ID" value="KAF5789620.1"/>
    <property type="molecule type" value="Genomic_DNA"/>
</dbReference>
<sequence>MSTTDHSVIRSVLTKEDLESFVAAYQIPERFSPSLPGPDDPAVCTPEKIVLYTLAFSFCGVCYPLSPFKVELLKHFGIHFSQLHPLTFMRVLHFKLSCVAVSGEPSVVLFCMFYKLQSDGDWFTFAKRKDSATLSYYSFMPISTYPKEWKNRFIFVSACSFCERNGAVEEDVWASYKGLQLSRRAFGHGGPEPSLFCSSEGLFWEKRDVVTGDVLEGWTLEAGDLLVTRKGEKTPSRGEDSSEKAKGSQGSLLVKNSSSDEPEDMESRLIRKQKGSPEVGSKVVIPEPRNIRSRLRSASSQKPFPMSKVASEIPPTNVKGSLSKHLKTLRVSSSLSVGLPCELKTSQTVAAELQCRVTDAERKLLEEKNDGALLEQREKAWEQERRAWMEEKEDLVAELKHHKEATSISGADVETLYTDWGMAMDDNQKLAQEHHCLISQGFGLFLSAFSRSE</sequence>
<keyword evidence="5" id="KW-1185">Reference proteome</keyword>
<feature type="compositionally biased region" description="Polar residues" evidence="2">
    <location>
        <begin position="248"/>
        <end position="259"/>
    </location>
</feature>
<evidence type="ECO:0000259" key="3">
    <source>
        <dbReference type="Pfam" id="PF04195"/>
    </source>
</evidence>
<feature type="region of interest" description="Disordered" evidence="2">
    <location>
        <begin position="229"/>
        <end position="316"/>
    </location>
</feature>
<accession>A0A9K3N7G4</accession>
<organism evidence="4 5">
    <name type="scientific">Helianthus annuus</name>
    <name type="common">Common sunflower</name>
    <dbReference type="NCBI Taxonomy" id="4232"/>
    <lineage>
        <taxon>Eukaryota</taxon>
        <taxon>Viridiplantae</taxon>
        <taxon>Streptophyta</taxon>
        <taxon>Embryophyta</taxon>
        <taxon>Tracheophyta</taxon>
        <taxon>Spermatophyta</taxon>
        <taxon>Magnoliopsida</taxon>
        <taxon>eudicotyledons</taxon>
        <taxon>Gunneridae</taxon>
        <taxon>Pentapetalae</taxon>
        <taxon>asterids</taxon>
        <taxon>campanulids</taxon>
        <taxon>Asterales</taxon>
        <taxon>Asteraceae</taxon>
        <taxon>Asteroideae</taxon>
        <taxon>Heliantheae alliance</taxon>
        <taxon>Heliantheae</taxon>
        <taxon>Helianthus</taxon>
    </lineage>
</organism>
<evidence type="ECO:0000256" key="1">
    <source>
        <dbReference type="SAM" id="Coils"/>
    </source>
</evidence>
<evidence type="ECO:0000256" key="2">
    <source>
        <dbReference type="SAM" id="MobiDB-lite"/>
    </source>
</evidence>